<keyword evidence="3" id="KW-1185">Reference proteome</keyword>
<dbReference type="Pfam" id="PF00665">
    <property type="entry name" value="rve"/>
    <property type="match status" value="1"/>
</dbReference>
<dbReference type="Pfam" id="PF01527">
    <property type="entry name" value="HTH_Tnp_1"/>
    <property type="match status" value="1"/>
</dbReference>
<organism evidence="2 3">
    <name type="scientific">Thiohalorhabdus methylotrophus</name>
    <dbReference type="NCBI Taxonomy" id="3242694"/>
    <lineage>
        <taxon>Bacteria</taxon>
        <taxon>Pseudomonadati</taxon>
        <taxon>Pseudomonadota</taxon>
        <taxon>Gammaproteobacteria</taxon>
        <taxon>Thiohalorhabdales</taxon>
        <taxon>Thiohalorhabdaceae</taxon>
        <taxon>Thiohalorhabdus</taxon>
    </lineage>
</organism>
<dbReference type="NCBIfam" id="NF033516">
    <property type="entry name" value="transpos_IS3"/>
    <property type="match status" value="1"/>
</dbReference>
<dbReference type="InterPro" id="IPR002514">
    <property type="entry name" value="Transposase_8"/>
</dbReference>
<evidence type="ECO:0000259" key="1">
    <source>
        <dbReference type="PROSITE" id="PS50994"/>
    </source>
</evidence>
<dbReference type="InterPro" id="IPR001584">
    <property type="entry name" value="Integrase_cat-core"/>
</dbReference>
<dbReference type="SUPFAM" id="SSF53098">
    <property type="entry name" value="Ribonuclease H-like"/>
    <property type="match status" value="1"/>
</dbReference>
<dbReference type="Pfam" id="PF13276">
    <property type="entry name" value="HTH_21"/>
    <property type="match status" value="1"/>
</dbReference>
<dbReference type="Gene3D" id="3.30.420.10">
    <property type="entry name" value="Ribonuclease H-like superfamily/Ribonuclease H"/>
    <property type="match status" value="1"/>
</dbReference>
<dbReference type="InterPro" id="IPR050900">
    <property type="entry name" value="Transposase_IS3/IS150/IS904"/>
</dbReference>
<gene>
    <name evidence="2" type="ORF">ACERLL_10615</name>
</gene>
<feature type="domain" description="Integrase catalytic" evidence="1">
    <location>
        <begin position="197"/>
        <end position="370"/>
    </location>
</feature>
<dbReference type="PANTHER" id="PTHR46889">
    <property type="entry name" value="TRANSPOSASE INSF FOR INSERTION SEQUENCE IS3B-RELATED"/>
    <property type="match status" value="1"/>
</dbReference>
<dbReference type="SUPFAM" id="SSF48295">
    <property type="entry name" value="TrpR-like"/>
    <property type="match status" value="1"/>
</dbReference>
<dbReference type="InterPro" id="IPR010921">
    <property type="entry name" value="Trp_repressor/repl_initiator"/>
</dbReference>
<evidence type="ECO:0000313" key="3">
    <source>
        <dbReference type="Proteomes" id="UP001575181"/>
    </source>
</evidence>
<dbReference type="InterPro" id="IPR036397">
    <property type="entry name" value="RNaseH_sf"/>
</dbReference>
<reference evidence="2 3" key="1">
    <citation type="submission" date="2024-08" db="EMBL/GenBank/DDBJ databases">
        <title>Whole-genome sequencing of halo(alkali)philic microorganisms from hypersaline lakes.</title>
        <authorList>
            <person name="Sorokin D.Y."/>
            <person name="Merkel A.Y."/>
            <person name="Messina E."/>
            <person name="Yakimov M."/>
        </authorList>
    </citation>
    <scope>NUCLEOTIDE SEQUENCE [LARGE SCALE GENOMIC DNA]</scope>
    <source>
        <strain evidence="2 3">Cl-TMA</strain>
    </source>
</reference>
<sequence length="375" mass="43332">MSRAKGKRLSPEFKARVALEAAKGAKTTSEIASEYQVHPAQISQWKRQLLEGLPELFESKRRSKAPSAEELTAPLYEEIGRLKIEVDFLQKKSKQIGVGRWQIEPAHPRLSVQRQCNLLGLPRSTYYRQPAGESTENLALMRLIDRQYLETPFYGSRQMTAWLRRQGYAVNRKRVQRLMGRMGLQATVPGPHTSRPHPQNPVYPYLLRQLALTNSNLVWCADITYIPMPRGFLYLVAVLDWYSRYVLAWRLSNTMDALFCLEALEMALGRGEPVIFNTDQGAQFTSQEWLAPLQKRGILISMDGRGRALDNVFVERLWRTVKYEDIYLRDYQTVPDLETGLAEYFQFYNEERPHSALDHQTPAEVHWATQPETEV</sequence>
<accession>A0ABV4TVC2</accession>
<dbReference type="RefSeq" id="WP_373656063.1">
    <property type="nucleotide sequence ID" value="NZ_JBGUAW010000006.1"/>
</dbReference>
<evidence type="ECO:0000313" key="2">
    <source>
        <dbReference type="EMBL" id="MFA9461278.1"/>
    </source>
</evidence>
<dbReference type="PANTHER" id="PTHR46889:SF5">
    <property type="entry name" value="INTEGRASE PROTEIN"/>
    <property type="match status" value="1"/>
</dbReference>
<comment type="caution">
    <text evidence="2">The sequence shown here is derived from an EMBL/GenBank/DDBJ whole genome shotgun (WGS) entry which is preliminary data.</text>
</comment>
<dbReference type="EMBL" id="JBGUAW010000006">
    <property type="protein sequence ID" value="MFA9461278.1"/>
    <property type="molecule type" value="Genomic_DNA"/>
</dbReference>
<dbReference type="InterPro" id="IPR025948">
    <property type="entry name" value="HTH-like_dom"/>
</dbReference>
<dbReference type="Proteomes" id="UP001575181">
    <property type="component" value="Unassembled WGS sequence"/>
</dbReference>
<dbReference type="PROSITE" id="PS50994">
    <property type="entry name" value="INTEGRASE"/>
    <property type="match status" value="1"/>
</dbReference>
<protein>
    <submittedName>
        <fullName evidence="2">IS3 family transposase</fullName>
    </submittedName>
</protein>
<dbReference type="InterPro" id="IPR012337">
    <property type="entry name" value="RNaseH-like_sf"/>
</dbReference>
<dbReference type="InterPro" id="IPR048020">
    <property type="entry name" value="Transpos_IS3"/>
</dbReference>
<name>A0ABV4TVC2_9GAMM</name>
<proteinExistence type="predicted"/>